<sequence>MDSCTLYLDASGDTGWVHPFGKSKTEWYVLAGLVLTPEADLKAHRETSKILAKYVPEEVRAKFPDKMYELHYLDIIRGQRLFSHLKQEELKALADEVFNLLLELKPVLFATAINKIQLKRVYGHNAHIPNRLAMRATIGRFSIYLQRENLIGSVTYDAEEYRKDKNLQEMILGFRRFGIVLTGENYRPRMDDNLGNLLNTINMASSETSPGIQLADFCSRAVWQHFEHCKSNRFNQISALGDRGYEPSIVPAKTRWIK</sequence>
<dbReference type="Pfam" id="PF12686">
    <property type="entry name" value="DUF3800"/>
    <property type="match status" value="1"/>
</dbReference>
<dbReference type="EMBL" id="LN890280">
    <property type="protein sequence ID" value="CUR52802.1"/>
    <property type="molecule type" value="Genomic_DNA"/>
</dbReference>
<organism evidence="1 2">
    <name type="scientific">Nitrosotalea devaniterrae</name>
    <dbReference type="NCBI Taxonomy" id="1078905"/>
    <lineage>
        <taxon>Archaea</taxon>
        <taxon>Nitrososphaerota</taxon>
        <taxon>Nitrososphaeria</taxon>
        <taxon>Nitrosotaleales</taxon>
        <taxon>Nitrosotaleaceae</taxon>
        <taxon>Nitrosotalea</taxon>
    </lineage>
</organism>
<dbReference type="InterPro" id="IPR024524">
    <property type="entry name" value="DUF3800"/>
</dbReference>
<name>A0A128A646_9ARCH</name>
<accession>A0A128A646</accession>
<gene>
    <name evidence="1" type="ORF">NDEV_2040</name>
</gene>
<evidence type="ECO:0000313" key="1">
    <source>
        <dbReference type="EMBL" id="CUR52802.1"/>
    </source>
</evidence>
<evidence type="ECO:0008006" key="3">
    <source>
        <dbReference type="Google" id="ProtNLM"/>
    </source>
</evidence>
<dbReference type="Proteomes" id="UP000196239">
    <property type="component" value="Chromosome 1"/>
</dbReference>
<reference evidence="2" key="1">
    <citation type="submission" date="2015-10" db="EMBL/GenBank/DDBJ databases">
        <authorList>
            <person name="Lehtovirta-Morley L.E."/>
            <person name="Vieille C."/>
        </authorList>
    </citation>
    <scope>NUCLEOTIDE SEQUENCE [LARGE SCALE GENOMIC DNA]</scope>
</reference>
<keyword evidence="2" id="KW-1185">Reference proteome</keyword>
<dbReference type="KEGG" id="ndv:NDEV_2040"/>
<protein>
    <recommendedName>
        <fullName evidence="3">DUF3800 domain-containing protein</fullName>
    </recommendedName>
</protein>
<evidence type="ECO:0000313" key="2">
    <source>
        <dbReference type="Proteomes" id="UP000196239"/>
    </source>
</evidence>
<dbReference type="AlphaFoldDB" id="A0A128A646"/>
<proteinExistence type="predicted"/>